<feature type="signal peptide" evidence="1">
    <location>
        <begin position="1"/>
        <end position="22"/>
    </location>
</feature>
<organism evidence="2 3">
    <name type="scientific">Pyricularia oryzae</name>
    <name type="common">Rice blast fungus</name>
    <name type="synonym">Magnaporthe oryzae</name>
    <dbReference type="NCBI Taxonomy" id="318829"/>
    <lineage>
        <taxon>Eukaryota</taxon>
        <taxon>Fungi</taxon>
        <taxon>Dikarya</taxon>
        <taxon>Ascomycota</taxon>
        <taxon>Pezizomycotina</taxon>
        <taxon>Sordariomycetes</taxon>
        <taxon>Sordariomycetidae</taxon>
        <taxon>Magnaporthales</taxon>
        <taxon>Pyriculariaceae</taxon>
        <taxon>Pyricularia</taxon>
    </lineage>
</organism>
<dbReference type="Proteomes" id="UP000294847">
    <property type="component" value="Chromosome 2"/>
</dbReference>
<reference evidence="2 3" key="1">
    <citation type="journal article" date="2019" name="Mol. Biol. Evol.">
        <title>Blast fungal genomes show frequent chromosomal changes, gene gains and losses, and effector gene turnover.</title>
        <authorList>
            <person name="Gomez Luciano L.B."/>
            <person name="Jason Tsai I."/>
            <person name="Chuma I."/>
            <person name="Tosa Y."/>
            <person name="Chen Y.H."/>
            <person name="Li J.Y."/>
            <person name="Li M.Y."/>
            <person name="Jade Lu M.Y."/>
            <person name="Nakayashiki H."/>
            <person name="Li W.H."/>
        </authorList>
    </citation>
    <scope>NUCLEOTIDE SEQUENCE [LARGE SCALE GENOMIC DNA]</scope>
    <source>
        <strain evidence="2">MZ5-1-6</strain>
    </source>
</reference>
<dbReference type="AlphaFoldDB" id="A0A4P7N3R0"/>
<proteinExistence type="predicted"/>
<protein>
    <submittedName>
        <fullName evidence="2">Uncharacterized protein</fullName>
    </submittedName>
</protein>
<evidence type="ECO:0000313" key="3">
    <source>
        <dbReference type="Proteomes" id="UP000294847"/>
    </source>
</evidence>
<name>A0A4P7N3R0_PYROR</name>
<gene>
    <name evidence="2" type="ORF">PoMZ_02040</name>
</gene>
<evidence type="ECO:0000313" key="2">
    <source>
        <dbReference type="EMBL" id="QBZ57118.1"/>
    </source>
</evidence>
<sequence>MGLKWWFLALFVPVLSTQALLGAHTGGLAHTIGGNGPKGTGKGGEARRCAVCQGSSLCVLDE</sequence>
<evidence type="ECO:0000256" key="1">
    <source>
        <dbReference type="SAM" id="SignalP"/>
    </source>
</evidence>
<accession>A0A4P7N3R0</accession>
<dbReference type="EMBL" id="CP034205">
    <property type="protein sequence ID" value="QBZ57118.1"/>
    <property type="molecule type" value="Genomic_DNA"/>
</dbReference>
<feature type="chain" id="PRO_5020595019" evidence="1">
    <location>
        <begin position="23"/>
        <end position="62"/>
    </location>
</feature>
<keyword evidence="1" id="KW-0732">Signal</keyword>